<keyword evidence="6" id="KW-0282">Flagellum</keyword>
<dbReference type="SMART" id="SM00858">
    <property type="entry name" value="SAF"/>
    <property type="match status" value="1"/>
</dbReference>
<dbReference type="InterPro" id="IPR013974">
    <property type="entry name" value="SAF"/>
</dbReference>
<evidence type="ECO:0000313" key="6">
    <source>
        <dbReference type="EMBL" id="QIK40623.1"/>
    </source>
</evidence>
<dbReference type="CDD" id="cd11614">
    <property type="entry name" value="SAF_CpaB_FlgA_like"/>
    <property type="match status" value="1"/>
</dbReference>
<comment type="similarity">
    <text evidence="4">Belongs to the FlgA family.</text>
</comment>
<sequence>MNKAGILMLAMAFGVPSFAQSVVPIRAIRAEQVVRPSDISAARDSWPGAISQLEDAIGREARVTLYPGRPILQGDLAERAVVDRNQIVLLNYSTGGLAIIAEGRALSRGRPGERIRAMNVASRMTIWGTVQADGTLEVSQ</sequence>
<keyword evidence="3 4" id="KW-0574">Periplasm</keyword>
<protein>
    <recommendedName>
        <fullName evidence="4">Flagella basal body P-ring formation protein FlgA</fullName>
    </recommendedName>
</protein>
<keyword evidence="4" id="KW-1005">Bacterial flagellum biogenesis</keyword>
<organism evidence="6 7">
    <name type="scientific">Pontivivens nitratireducens</name>
    <dbReference type="NCBI Taxonomy" id="2758038"/>
    <lineage>
        <taxon>Bacteria</taxon>
        <taxon>Pseudomonadati</taxon>
        <taxon>Pseudomonadota</taxon>
        <taxon>Alphaproteobacteria</taxon>
        <taxon>Rhodobacterales</taxon>
        <taxon>Paracoccaceae</taxon>
        <taxon>Pontivivens</taxon>
    </lineage>
</organism>
<dbReference type="AlphaFoldDB" id="A0A6G7VKK0"/>
<name>A0A6G7VKK0_9RHOB</name>
<dbReference type="Pfam" id="PF13144">
    <property type="entry name" value="ChapFlgA"/>
    <property type="match status" value="1"/>
</dbReference>
<dbReference type="NCBIfam" id="TIGR03170">
    <property type="entry name" value="flgA_cterm"/>
    <property type="match status" value="1"/>
</dbReference>
<feature type="domain" description="SAF" evidence="5">
    <location>
        <begin position="19"/>
        <end position="77"/>
    </location>
</feature>
<dbReference type="Gene3D" id="2.30.30.760">
    <property type="match status" value="1"/>
</dbReference>
<feature type="chain" id="PRO_5026376995" description="Flagella basal body P-ring formation protein FlgA" evidence="4">
    <location>
        <begin position="20"/>
        <end position="140"/>
    </location>
</feature>
<dbReference type="EMBL" id="CP049811">
    <property type="protein sequence ID" value="QIK40623.1"/>
    <property type="molecule type" value="Genomic_DNA"/>
</dbReference>
<accession>A0A6G7VKK0</accession>
<keyword evidence="2 4" id="KW-0732">Signal</keyword>
<reference evidence="6 7" key="1">
    <citation type="submission" date="2020-03" db="EMBL/GenBank/DDBJ databases">
        <title>Complete genome sequence of Monaibacterium sp. ALG8 with diverse plasmids.</title>
        <authorList>
            <person name="Sun C."/>
        </authorList>
    </citation>
    <scope>NUCLEOTIDE SEQUENCE [LARGE SCALE GENOMIC DNA]</scope>
    <source>
        <strain evidence="6 7">ALG8</strain>
    </source>
</reference>
<evidence type="ECO:0000256" key="1">
    <source>
        <dbReference type="ARBA" id="ARBA00004418"/>
    </source>
</evidence>
<dbReference type="PANTHER" id="PTHR36307">
    <property type="entry name" value="FLAGELLA BASAL BODY P-RING FORMATION PROTEIN FLGA"/>
    <property type="match status" value="1"/>
</dbReference>
<dbReference type="RefSeq" id="WP_166190295.1">
    <property type="nucleotide sequence ID" value="NZ_CP049811.1"/>
</dbReference>
<dbReference type="GO" id="GO:0042597">
    <property type="term" value="C:periplasmic space"/>
    <property type="evidence" value="ECO:0007669"/>
    <property type="project" value="UniProtKB-SubCell"/>
</dbReference>
<keyword evidence="6" id="KW-0966">Cell projection</keyword>
<comment type="subcellular location">
    <subcellularLocation>
        <location evidence="1 4">Periplasm</location>
    </subcellularLocation>
</comment>
<evidence type="ECO:0000313" key="7">
    <source>
        <dbReference type="Proteomes" id="UP000500791"/>
    </source>
</evidence>
<evidence type="ECO:0000256" key="4">
    <source>
        <dbReference type="RuleBase" id="RU362063"/>
    </source>
</evidence>
<gene>
    <name evidence="6" type="primary">flgA</name>
    <name evidence="6" type="ORF">G8E03_07485</name>
</gene>
<keyword evidence="6" id="KW-0969">Cilium</keyword>
<dbReference type="InterPro" id="IPR017585">
    <property type="entry name" value="SAF_FlgA"/>
</dbReference>
<proteinExistence type="inferred from homology"/>
<feature type="signal peptide" evidence="4">
    <location>
        <begin position="1"/>
        <end position="19"/>
    </location>
</feature>
<dbReference type="KEGG" id="mon:G8E03_07485"/>
<dbReference type="InterPro" id="IPR039246">
    <property type="entry name" value="Flagellar_FlgA"/>
</dbReference>
<dbReference type="GO" id="GO:0044780">
    <property type="term" value="P:bacterial-type flagellum assembly"/>
    <property type="evidence" value="ECO:0007669"/>
    <property type="project" value="InterPro"/>
</dbReference>
<evidence type="ECO:0000256" key="2">
    <source>
        <dbReference type="ARBA" id="ARBA00022729"/>
    </source>
</evidence>
<dbReference type="PANTHER" id="PTHR36307:SF1">
    <property type="entry name" value="FLAGELLA BASAL BODY P-RING FORMATION PROTEIN FLGA"/>
    <property type="match status" value="1"/>
</dbReference>
<comment type="function">
    <text evidence="4">Involved in the assembly process of the P-ring formation. It may associate with FlgF on the rod constituting a structure essential for the P-ring assembly or may act as a modulator protein for the P-ring assembly.</text>
</comment>
<dbReference type="Proteomes" id="UP000500791">
    <property type="component" value="Chromosome"/>
</dbReference>
<keyword evidence="7" id="KW-1185">Reference proteome</keyword>
<evidence type="ECO:0000256" key="3">
    <source>
        <dbReference type="ARBA" id="ARBA00022764"/>
    </source>
</evidence>
<evidence type="ECO:0000259" key="5">
    <source>
        <dbReference type="SMART" id="SM00858"/>
    </source>
</evidence>